<evidence type="ECO:0000256" key="1">
    <source>
        <dbReference type="SAM" id="MobiDB-lite"/>
    </source>
</evidence>
<organism evidence="3 4">
    <name type="scientific">Coccomyxa subellipsoidea</name>
    <dbReference type="NCBI Taxonomy" id="248742"/>
    <lineage>
        <taxon>Eukaryota</taxon>
        <taxon>Viridiplantae</taxon>
        <taxon>Chlorophyta</taxon>
        <taxon>core chlorophytes</taxon>
        <taxon>Trebouxiophyceae</taxon>
        <taxon>Trebouxiophyceae incertae sedis</taxon>
        <taxon>Coccomyxaceae</taxon>
        <taxon>Coccomyxa</taxon>
    </lineage>
</organism>
<keyword evidence="2" id="KW-0472">Membrane</keyword>
<accession>A0ABR2YYQ6</accession>
<feature type="region of interest" description="Disordered" evidence="1">
    <location>
        <begin position="203"/>
        <end position="229"/>
    </location>
</feature>
<keyword evidence="2" id="KW-1133">Transmembrane helix</keyword>
<feature type="transmembrane region" description="Helical" evidence="2">
    <location>
        <begin position="171"/>
        <end position="193"/>
    </location>
</feature>
<evidence type="ECO:0008006" key="5">
    <source>
        <dbReference type="Google" id="ProtNLM"/>
    </source>
</evidence>
<gene>
    <name evidence="3" type="ORF">WJX75_000258</name>
</gene>
<comment type="caution">
    <text evidence="3">The sequence shown here is derived from an EMBL/GenBank/DDBJ whole genome shotgun (WGS) entry which is preliminary data.</text>
</comment>
<protein>
    <recommendedName>
        <fullName evidence="5">DUF1640-domain-containing protein</fullName>
    </recommendedName>
</protein>
<name>A0ABR2YYQ6_9CHLO</name>
<proteinExistence type="predicted"/>
<sequence length="229" mass="25141">MTKSVLDSPQQLSCIVQKIFVQSGTYFSLEQLEAMKRMADYTVSNTDQAELKDLKLELFDETQATRDDTRNETRDKFTVALGELKDVKLELFNKTQSTKNDNTAALHSLKESLDRVSLVTNKKIDDLADRTARGLDTLQRSQAELHMWLTGAISSVVCGIALQTVRKMPDWVMAVFLATATITLVVMMVQLWVKSLASKGPAATVPTQPSWPLATAPTQPGGPAPPGAS</sequence>
<dbReference type="EMBL" id="JALJOT010000002">
    <property type="protein sequence ID" value="KAK9917038.1"/>
    <property type="molecule type" value="Genomic_DNA"/>
</dbReference>
<dbReference type="Proteomes" id="UP001491310">
    <property type="component" value="Unassembled WGS sequence"/>
</dbReference>
<evidence type="ECO:0000313" key="3">
    <source>
        <dbReference type="EMBL" id="KAK9917038.1"/>
    </source>
</evidence>
<evidence type="ECO:0000313" key="4">
    <source>
        <dbReference type="Proteomes" id="UP001491310"/>
    </source>
</evidence>
<keyword evidence="2" id="KW-0812">Transmembrane</keyword>
<keyword evidence="4" id="KW-1185">Reference proteome</keyword>
<feature type="compositionally biased region" description="Pro residues" evidence="1">
    <location>
        <begin position="220"/>
        <end position="229"/>
    </location>
</feature>
<evidence type="ECO:0000256" key="2">
    <source>
        <dbReference type="SAM" id="Phobius"/>
    </source>
</evidence>
<reference evidence="3 4" key="1">
    <citation type="journal article" date="2024" name="Nat. Commun.">
        <title>Phylogenomics reveals the evolutionary origins of lichenization in chlorophyte algae.</title>
        <authorList>
            <person name="Puginier C."/>
            <person name="Libourel C."/>
            <person name="Otte J."/>
            <person name="Skaloud P."/>
            <person name="Haon M."/>
            <person name="Grisel S."/>
            <person name="Petersen M."/>
            <person name="Berrin J.G."/>
            <person name="Delaux P.M."/>
            <person name="Dal Grande F."/>
            <person name="Keller J."/>
        </authorList>
    </citation>
    <scope>NUCLEOTIDE SEQUENCE [LARGE SCALE GENOMIC DNA]</scope>
    <source>
        <strain evidence="3 4">SAG 216-7</strain>
    </source>
</reference>